<dbReference type="InterPro" id="IPR036866">
    <property type="entry name" value="RibonucZ/Hydroxyglut_hydro"/>
</dbReference>
<dbReference type="InterPro" id="IPR001279">
    <property type="entry name" value="Metallo-B-lactamas"/>
</dbReference>
<evidence type="ECO:0000259" key="1">
    <source>
        <dbReference type="SMART" id="SM00849"/>
    </source>
</evidence>
<dbReference type="EMBL" id="CP001968">
    <property type="protein sequence ID" value="ADD68900.1"/>
    <property type="molecule type" value="Genomic_DNA"/>
</dbReference>
<dbReference type="SUPFAM" id="SSF56281">
    <property type="entry name" value="Metallo-hydrolase/oxidoreductase"/>
    <property type="match status" value="1"/>
</dbReference>
<dbReference type="PANTHER" id="PTHR23131:SF0">
    <property type="entry name" value="ENDORIBONUCLEASE LACTB2"/>
    <property type="match status" value="1"/>
</dbReference>
<evidence type="ECO:0000313" key="2">
    <source>
        <dbReference type="EMBL" id="ADD68900.1"/>
    </source>
</evidence>
<name>D4H2A9_DENA2</name>
<reference evidence="2 3" key="1">
    <citation type="journal article" date="2010" name="Stand. Genomic Sci.">
        <title>Complete genome sequence of Denitrovibrio acetiphilus type strain (N2460).</title>
        <authorList>
            <person name="Kiss H."/>
            <person name="Lang E."/>
            <person name="Lapidus A."/>
            <person name="Copeland A."/>
            <person name="Nolan M."/>
            <person name="Glavina Del Rio T."/>
            <person name="Chen F."/>
            <person name="Lucas S."/>
            <person name="Tice H."/>
            <person name="Cheng J.F."/>
            <person name="Han C."/>
            <person name="Goodwin L."/>
            <person name="Pitluck S."/>
            <person name="Liolios K."/>
            <person name="Pati A."/>
            <person name="Ivanova N."/>
            <person name="Mavromatis K."/>
            <person name="Chen A."/>
            <person name="Palaniappan K."/>
            <person name="Land M."/>
            <person name="Hauser L."/>
            <person name="Chang Y.J."/>
            <person name="Jeffries C.D."/>
            <person name="Detter J.C."/>
            <person name="Brettin T."/>
            <person name="Spring S."/>
            <person name="Rohde M."/>
            <person name="Goker M."/>
            <person name="Woyke T."/>
            <person name="Bristow J."/>
            <person name="Eisen J.A."/>
            <person name="Markowitz V."/>
            <person name="Hugenholtz P."/>
            <person name="Kyrpides N.C."/>
            <person name="Klenk H.P."/>
        </authorList>
    </citation>
    <scope>NUCLEOTIDE SEQUENCE [LARGE SCALE GENOMIC DNA]</scope>
    <source>
        <strain evidence="3">DSM 12809 / NBRC 114555 / N2460</strain>
    </source>
</reference>
<dbReference type="InParanoid" id="D4H2A9"/>
<keyword evidence="3" id="KW-1185">Reference proteome</keyword>
<dbReference type="PANTHER" id="PTHR23131">
    <property type="entry name" value="ENDORIBONUCLEASE LACTB2"/>
    <property type="match status" value="1"/>
</dbReference>
<organism evidence="2 3">
    <name type="scientific">Denitrovibrio acetiphilus (strain DSM 12809 / NBRC 114555 / N2460)</name>
    <dbReference type="NCBI Taxonomy" id="522772"/>
    <lineage>
        <taxon>Bacteria</taxon>
        <taxon>Pseudomonadati</taxon>
        <taxon>Deferribacterota</taxon>
        <taxon>Deferribacteres</taxon>
        <taxon>Deferribacterales</taxon>
        <taxon>Geovibrionaceae</taxon>
        <taxon>Denitrovibrio</taxon>
    </lineage>
</organism>
<feature type="domain" description="Metallo-beta-lactamase" evidence="1">
    <location>
        <begin position="14"/>
        <end position="217"/>
    </location>
</feature>
<dbReference type="RefSeq" id="WP_013011403.1">
    <property type="nucleotide sequence ID" value="NC_013943.1"/>
</dbReference>
<evidence type="ECO:0000313" key="3">
    <source>
        <dbReference type="Proteomes" id="UP000002012"/>
    </source>
</evidence>
<dbReference type="eggNOG" id="COG0491">
    <property type="taxonomic scope" value="Bacteria"/>
</dbReference>
<proteinExistence type="predicted"/>
<sequence length="309" mass="35696">MKQHTAGTPYCVGDVHFYTLETETGFVMFDTGPPTTEMRDYLNNNLNLQKLEKVFVTHCHIDHCGMLDFLASNSDAEIYIPRVDSIMCRNNLKRLKTIRTLCIDMGFSAEITEKMLGMYDHVNFIPDKHNILEDSVDALKELNLSYTSFKWHSQSDIVFMHENLAISGDIMLQDIFTTPLIDSDANDLQLRFNNYGHFCEALVRLSKIGSYKLLPGHRKTLDDQKQWLIFYISKTLQRTIKLLPRLGKESPAEIVRSIICDMDSKPYDAFIKLSEIMFFKDILAKPELLKDTLSTIGLYDNFRQQLDLL</sequence>
<dbReference type="HOGENOM" id="CLU_887626_0_0_0"/>
<dbReference type="InterPro" id="IPR050662">
    <property type="entry name" value="Sec-metab_biosynth-thioest"/>
</dbReference>
<accession>D4H2A9</accession>
<dbReference type="Proteomes" id="UP000002012">
    <property type="component" value="Chromosome"/>
</dbReference>
<protein>
    <submittedName>
        <fullName evidence="2">Beta-lactamase domain protein</fullName>
    </submittedName>
</protein>
<dbReference type="STRING" id="522772.Dacet_2138"/>
<dbReference type="OrthoDB" id="9802248at2"/>
<dbReference type="Gene3D" id="3.60.15.10">
    <property type="entry name" value="Ribonuclease Z/Hydroxyacylglutathione hydrolase-like"/>
    <property type="match status" value="1"/>
</dbReference>
<dbReference type="KEGG" id="dap:Dacet_2138"/>
<gene>
    <name evidence="2" type="ordered locus">Dacet_2138</name>
</gene>
<dbReference type="SMART" id="SM00849">
    <property type="entry name" value="Lactamase_B"/>
    <property type="match status" value="1"/>
</dbReference>
<dbReference type="PaxDb" id="522772-Dacet_2138"/>
<dbReference type="Pfam" id="PF00753">
    <property type="entry name" value="Lactamase_B"/>
    <property type="match status" value="1"/>
</dbReference>
<dbReference type="AlphaFoldDB" id="D4H2A9"/>